<keyword evidence="2" id="KW-0175">Coiled coil</keyword>
<feature type="compositionally biased region" description="Basic and acidic residues" evidence="3">
    <location>
        <begin position="12"/>
        <end position="45"/>
    </location>
</feature>
<dbReference type="Proteomes" id="UP001234178">
    <property type="component" value="Unassembled WGS sequence"/>
</dbReference>
<organism evidence="4 5">
    <name type="scientific">Daphnia magna</name>
    <dbReference type="NCBI Taxonomy" id="35525"/>
    <lineage>
        <taxon>Eukaryota</taxon>
        <taxon>Metazoa</taxon>
        <taxon>Ecdysozoa</taxon>
        <taxon>Arthropoda</taxon>
        <taxon>Crustacea</taxon>
        <taxon>Branchiopoda</taxon>
        <taxon>Diplostraca</taxon>
        <taxon>Cladocera</taxon>
        <taxon>Anomopoda</taxon>
        <taxon>Daphniidae</taxon>
        <taxon>Daphnia</taxon>
    </lineage>
</organism>
<dbReference type="SUPFAM" id="SSF57997">
    <property type="entry name" value="Tropomyosin"/>
    <property type="match status" value="1"/>
</dbReference>
<evidence type="ECO:0000256" key="1">
    <source>
        <dbReference type="ARBA" id="ARBA00009036"/>
    </source>
</evidence>
<feature type="region of interest" description="Disordered" evidence="3">
    <location>
        <begin position="1"/>
        <end position="48"/>
    </location>
</feature>
<feature type="region of interest" description="Disordered" evidence="3">
    <location>
        <begin position="168"/>
        <end position="230"/>
    </location>
</feature>
<comment type="similarity">
    <text evidence="1">Belongs to the tropomyosin family.</text>
</comment>
<sequence>MDAIKKKMQAMKAEKDNAMDRADTCEQQSRDANLRAEKSEEEVRALQKKMQQLENDLDQAQENLLAANSKLEEKDKALQTSATTAVIMEEEENMTDLSRSDALSTRPSVAVSRAVQQLLERHGLGNVSRLSNGNVTVGAFVQVNNNNNNNCLSLQSVGSADVAAGTGLSVESESDFDSDSEPRFRPDPIGGSSDEHSNSHEAGCHHPATGEVDLNGNSSNQQLQQAGADAEAEELSKLRCQSVRTEVLAEKFRRKNRCADYPGFGFASSVFSSDTMMKFNIIKNELHNIMNNQLKRVSRLYSKAV</sequence>
<name>A0ABR0ACM8_9CRUS</name>
<dbReference type="Gene3D" id="1.20.5.340">
    <property type="match status" value="1"/>
</dbReference>
<proteinExistence type="inferred from homology"/>
<evidence type="ECO:0000313" key="4">
    <source>
        <dbReference type="EMBL" id="KAK4022881.1"/>
    </source>
</evidence>
<protein>
    <recommendedName>
        <fullName evidence="6">Tropomyosin</fullName>
    </recommendedName>
</protein>
<gene>
    <name evidence="4" type="ORF">OUZ56_008325</name>
</gene>
<keyword evidence="5" id="KW-1185">Reference proteome</keyword>
<evidence type="ECO:0000256" key="2">
    <source>
        <dbReference type="ARBA" id="ARBA00023054"/>
    </source>
</evidence>
<evidence type="ECO:0008006" key="6">
    <source>
        <dbReference type="Google" id="ProtNLM"/>
    </source>
</evidence>
<feature type="compositionally biased region" description="Basic and acidic residues" evidence="3">
    <location>
        <begin position="193"/>
        <end position="204"/>
    </location>
</feature>
<reference evidence="4 5" key="1">
    <citation type="journal article" date="2023" name="Nucleic Acids Res.">
        <title>The hologenome of Daphnia magna reveals possible DNA methylation and microbiome-mediated evolution of the host genome.</title>
        <authorList>
            <person name="Chaturvedi A."/>
            <person name="Li X."/>
            <person name="Dhandapani V."/>
            <person name="Marshall H."/>
            <person name="Kissane S."/>
            <person name="Cuenca-Cambronero M."/>
            <person name="Asole G."/>
            <person name="Calvet F."/>
            <person name="Ruiz-Romero M."/>
            <person name="Marangio P."/>
            <person name="Guigo R."/>
            <person name="Rago D."/>
            <person name="Mirbahai L."/>
            <person name="Eastwood N."/>
            <person name="Colbourne J.K."/>
            <person name="Zhou J."/>
            <person name="Mallon E."/>
            <person name="Orsini L."/>
        </authorList>
    </citation>
    <scope>NUCLEOTIDE SEQUENCE [LARGE SCALE GENOMIC DNA]</scope>
    <source>
        <strain evidence="4">LRV0_1</strain>
    </source>
</reference>
<evidence type="ECO:0000313" key="5">
    <source>
        <dbReference type="Proteomes" id="UP001234178"/>
    </source>
</evidence>
<dbReference type="PANTHER" id="PTHR19269">
    <property type="entry name" value="TROPOMYOSIN"/>
    <property type="match status" value="1"/>
</dbReference>
<evidence type="ECO:0000256" key="3">
    <source>
        <dbReference type="SAM" id="MobiDB-lite"/>
    </source>
</evidence>
<comment type="caution">
    <text evidence="4">The sequence shown here is derived from an EMBL/GenBank/DDBJ whole genome shotgun (WGS) entry which is preliminary data.</text>
</comment>
<accession>A0ABR0ACM8</accession>
<feature type="compositionally biased region" description="Low complexity" evidence="3">
    <location>
        <begin position="214"/>
        <end position="228"/>
    </location>
</feature>
<dbReference type="Pfam" id="PF00261">
    <property type="entry name" value="Tropomyosin"/>
    <property type="match status" value="1"/>
</dbReference>
<dbReference type="EMBL" id="JAOYFB010000037">
    <property type="protein sequence ID" value="KAK4022881.1"/>
    <property type="molecule type" value="Genomic_DNA"/>
</dbReference>
<dbReference type="InterPro" id="IPR000533">
    <property type="entry name" value="Tropomyosin"/>
</dbReference>